<evidence type="ECO:0000313" key="9">
    <source>
        <dbReference type="EMBL" id="BAV65918.1"/>
    </source>
</evidence>
<evidence type="ECO:0000256" key="4">
    <source>
        <dbReference type="ARBA" id="ARBA00022989"/>
    </source>
</evidence>
<evidence type="ECO:0000256" key="5">
    <source>
        <dbReference type="ARBA" id="ARBA00023136"/>
    </source>
</evidence>
<dbReference type="EMBL" id="AP017655">
    <property type="protein sequence ID" value="BAV65918.1"/>
    <property type="molecule type" value="Genomic_DNA"/>
</dbReference>
<evidence type="ECO:0000256" key="6">
    <source>
        <dbReference type="RuleBase" id="RU004057"/>
    </source>
</evidence>
<dbReference type="AlphaFoldDB" id="A0A1E1F5X5"/>
<keyword evidence="6" id="KW-0653">Protein transport</keyword>
<comment type="subcellular location">
    <subcellularLocation>
        <location evidence="1">Cell membrane</location>
        <topology evidence="1">Multi-pass membrane protein</topology>
    </subcellularLocation>
    <subcellularLocation>
        <location evidence="6">Membrane</location>
        <topology evidence="6">Multi-pass membrane protein</topology>
    </subcellularLocation>
</comment>
<reference evidence="9 10" key="1">
    <citation type="submission" date="2016-10" db="EMBL/GenBank/DDBJ databases">
        <title>Complete Genome Sequence of the Nonylphenol-Degrading Bacterium Sphingobium cloacae JCM 10874T.</title>
        <authorList>
            <person name="Ootsuka M."/>
            <person name="Nishizawa T."/>
            <person name="Ohta H."/>
        </authorList>
    </citation>
    <scope>NUCLEOTIDE SEQUENCE [LARGE SCALE GENOMIC DNA]</scope>
    <source>
        <strain evidence="9 10">JCM 10874</strain>
    </source>
</reference>
<dbReference type="RefSeq" id="WP_066521134.1">
    <property type="nucleotide sequence ID" value="NZ_AP017655.1"/>
</dbReference>
<gene>
    <name evidence="9" type="ORF">SCLO_1028780</name>
</gene>
<evidence type="ECO:0000259" key="8">
    <source>
        <dbReference type="Pfam" id="PF01618"/>
    </source>
</evidence>
<dbReference type="Proteomes" id="UP000218272">
    <property type="component" value="Chromosome SCLO_1"/>
</dbReference>
<dbReference type="GO" id="GO:0017038">
    <property type="term" value="P:protein import"/>
    <property type="evidence" value="ECO:0007669"/>
    <property type="project" value="TreeGrafter"/>
</dbReference>
<feature type="transmembrane region" description="Helical" evidence="7">
    <location>
        <begin position="157"/>
        <end position="179"/>
    </location>
</feature>
<protein>
    <submittedName>
        <fullName evidence="9">Outer membrane transport energization protein ExbB</fullName>
    </submittedName>
</protein>
<evidence type="ECO:0000256" key="1">
    <source>
        <dbReference type="ARBA" id="ARBA00004651"/>
    </source>
</evidence>
<name>A0A1E1F5X5_9SPHN</name>
<dbReference type="InterPro" id="IPR002898">
    <property type="entry name" value="MotA_ExbB_proton_chnl"/>
</dbReference>
<comment type="similarity">
    <text evidence="6">Belongs to the exbB/tolQ family.</text>
</comment>
<dbReference type="PANTHER" id="PTHR30625">
    <property type="entry name" value="PROTEIN TOLQ"/>
    <property type="match status" value="1"/>
</dbReference>
<dbReference type="KEGG" id="sclo:SCLO_1028780"/>
<dbReference type="PANTHER" id="PTHR30625:SF3">
    <property type="entry name" value="TOL-PAL SYSTEM PROTEIN TOLQ"/>
    <property type="match status" value="1"/>
</dbReference>
<feature type="domain" description="MotA/TolQ/ExbB proton channel" evidence="8">
    <location>
        <begin position="99"/>
        <end position="174"/>
    </location>
</feature>
<evidence type="ECO:0000256" key="3">
    <source>
        <dbReference type="ARBA" id="ARBA00022692"/>
    </source>
</evidence>
<evidence type="ECO:0000256" key="7">
    <source>
        <dbReference type="SAM" id="Phobius"/>
    </source>
</evidence>
<organism evidence="9 10">
    <name type="scientific">Sphingobium cloacae</name>
    <dbReference type="NCBI Taxonomy" id="120107"/>
    <lineage>
        <taxon>Bacteria</taxon>
        <taxon>Pseudomonadati</taxon>
        <taxon>Pseudomonadota</taxon>
        <taxon>Alphaproteobacteria</taxon>
        <taxon>Sphingomonadales</taxon>
        <taxon>Sphingomonadaceae</taxon>
        <taxon>Sphingobium</taxon>
    </lineage>
</organism>
<keyword evidence="2" id="KW-1003">Cell membrane</keyword>
<feature type="transmembrane region" description="Helical" evidence="7">
    <location>
        <begin position="120"/>
        <end position="145"/>
    </location>
</feature>
<evidence type="ECO:0000256" key="2">
    <source>
        <dbReference type="ARBA" id="ARBA00022475"/>
    </source>
</evidence>
<accession>A0A1E1F5X5</accession>
<keyword evidence="10" id="KW-1185">Reference proteome</keyword>
<sequence length="205" mass="22139">MDILENGLFALGQVLRLPVVLMLWLCVALMFYYVGRYLVEAVARRRERAGFDLKRWLQQGRVLDEGADPAREAALPVHLAKLLAAIRALDRTQALHHGGLENVVAEAEERLRHSLDGPRALVKLGPSLGLIGTLIPMGSSLAAMAGGNLGAMAGQMVVAFTSTIIGLATGTVAYGLVVLRQGWVSASIREQRYLAEVVVAEMEGR</sequence>
<dbReference type="Pfam" id="PF01618">
    <property type="entry name" value="MotA_ExbB"/>
    <property type="match status" value="1"/>
</dbReference>
<evidence type="ECO:0000313" key="10">
    <source>
        <dbReference type="Proteomes" id="UP000218272"/>
    </source>
</evidence>
<dbReference type="GO" id="GO:0005886">
    <property type="term" value="C:plasma membrane"/>
    <property type="evidence" value="ECO:0007669"/>
    <property type="project" value="UniProtKB-SubCell"/>
</dbReference>
<keyword evidence="3 7" id="KW-0812">Transmembrane</keyword>
<keyword evidence="4 7" id="KW-1133">Transmembrane helix</keyword>
<dbReference type="InterPro" id="IPR050790">
    <property type="entry name" value="ExbB/TolQ_transport"/>
</dbReference>
<feature type="transmembrane region" description="Helical" evidence="7">
    <location>
        <begin position="20"/>
        <end position="39"/>
    </location>
</feature>
<proteinExistence type="inferred from homology"/>
<keyword evidence="5 7" id="KW-0472">Membrane</keyword>
<keyword evidence="6" id="KW-0813">Transport</keyword>